<dbReference type="SMART" id="SM00175">
    <property type="entry name" value="RAB"/>
    <property type="match status" value="1"/>
</dbReference>
<keyword evidence="4" id="KW-0449">Lipoprotein</keyword>
<dbReference type="OMA" id="TTINAMH"/>
<dbReference type="SUPFAM" id="SSF52540">
    <property type="entry name" value="P-loop containing nucleoside triphosphate hydrolases"/>
    <property type="match status" value="1"/>
</dbReference>
<dbReference type="PROSITE" id="PS51421">
    <property type="entry name" value="RAS"/>
    <property type="match status" value="1"/>
</dbReference>
<comment type="similarity">
    <text evidence="1">Belongs to the small GTPase superfamily. Rab family.</text>
</comment>
<dbReference type="GO" id="GO:0003924">
    <property type="term" value="F:GTPase activity"/>
    <property type="evidence" value="ECO:0000318"/>
    <property type="project" value="GO_Central"/>
</dbReference>
<dbReference type="PROSITE" id="PS51419">
    <property type="entry name" value="RAB"/>
    <property type="match status" value="1"/>
</dbReference>
<dbReference type="GeneID" id="20196273"/>
<dbReference type="OrthoDB" id="9989112at2759"/>
<evidence type="ECO:0000256" key="4">
    <source>
        <dbReference type="ARBA" id="ARBA00023288"/>
    </source>
</evidence>
<dbReference type="HOGENOM" id="CLU_041217_23_1_1"/>
<dbReference type="InterPro" id="IPR050209">
    <property type="entry name" value="Rab_GTPases_membrane_traffic"/>
</dbReference>
<dbReference type="SMART" id="SM00173">
    <property type="entry name" value="RAS"/>
    <property type="match status" value="1"/>
</dbReference>
<sequence length="172" mass="19625">TSYDYQFRFVIVGDSTVGKSSLLKYFICAKFDELAEPTVGVDFFIRTIDVEPGVRIKLQLWDTAGQERFKSITASYFRNCAGVLLVFDITNRSSFSHIPDWMNNCRLHSTFTKTTFLLVGHKADLEATRQVTSREATLFADFHDMLYLETSSVDGCNVDEAFRLLTEQVYAI</sequence>
<reference evidence="5 7" key="2">
    <citation type="journal article" date="2013" name="Nature">
        <title>Insights into bilaterian evolution from three spiralian genomes.</title>
        <authorList>
            <person name="Simakov O."/>
            <person name="Marletaz F."/>
            <person name="Cho S.J."/>
            <person name="Edsinger-Gonzales E."/>
            <person name="Havlak P."/>
            <person name="Hellsten U."/>
            <person name="Kuo D.H."/>
            <person name="Larsson T."/>
            <person name="Lv J."/>
            <person name="Arendt D."/>
            <person name="Savage R."/>
            <person name="Osoegawa K."/>
            <person name="de Jong P."/>
            <person name="Grimwood J."/>
            <person name="Chapman J.A."/>
            <person name="Shapiro H."/>
            <person name="Aerts A."/>
            <person name="Otillar R.P."/>
            <person name="Terry A.Y."/>
            <person name="Boore J.L."/>
            <person name="Grigoriev I.V."/>
            <person name="Lindberg D.R."/>
            <person name="Seaver E.C."/>
            <person name="Weisblat D.A."/>
            <person name="Putnam N.H."/>
            <person name="Rokhsar D.S."/>
        </authorList>
    </citation>
    <scope>NUCLEOTIDE SEQUENCE</scope>
</reference>
<evidence type="ECO:0000313" key="5">
    <source>
        <dbReference type="EMBL" id="ESN96723.1"/>
    </source>
</evidence>
<dbReference type="STRING" id="6412.T1EI73"/>
<dbReference type="GO" id="GO:0016192">
    <property type="term" value="P:vesicle-mediated transport"/>
    <property type="evidence" value="ECO:0000318"/>
    <property type="project" value="GO_Central"/>
</dbReference>
<dbReference type="eggNOG" id="KOG0091">
    <property type="taxonomic scope" value="Eukaryota"/>
</dbReference>
<protein>
    <submittedName>
        <fullName evidence="5 6">Uncharacterized protein</fullName>
    </submittedName>
</protein>
<dbReference type="EnsemblMetazoa" id="HelroT135208">
    <property type="protein sequence ID" value="HelroP135208"/>
    <property type="gene ID" value="HelroG135208"/>
</dbReference>
<dbReference type="InParanoid" id="T1EI73"/>
<dbReference type="AlphaFoldDB" id="T1EI73"/>
<dbReference type="CTD" id="20196273"/>
<dbReference type="InterPro" id="IPR001806">
    <property type="entry name" value="Small_GTPase"/>
</dbReference>
<reference evidence="6" key="3">
    <citation type="submission" date="2015-06" db="UniProtKB">
        <authorList>
            <consortium name="EnsemblMetazoa"/>
        </authorList>
    </citation>
    <scope>IDENTIFICATION</scope>
</reference>
<dbReference type="Pfam" id="PF00071">
    <property type="entry name" value="Ras"/>
    <property type="match status" value="1"/>
</dbReference>
<dbReference type="SMART" id="SM00174">
    <property type="entry name" value="RHO"/>
    <property type="match status" value="1"/>
</dbReference>
<dbReference type="PANTHER" id="PTHR47979">
    <property type="entry name" value="DRAB11-RELATED"/>
    <property type="match status" value="1"/>
</dbReference>
<dbReference type="Gene3D" id="3.40.50.300">
    <property type="entry name" value="P-loop containing nucleotide triphosphate hydrolases"/>
    <property type="match status" value="1"/>
</dbReference>
<accession>T1EI73</accession>
<organism evidence="6 7">
    <name type="scientific">Helobdella robusta</name>
    <name type="common">Californian leech</name>
    <dbReference type="NCBI Taxonomy" id="6412"/>
    <lineage>
        <taxon>Eukaryota</taxon>
        <taxon>Metazoa</taxon>
        <taxon>Spiralia</taxon>
        <taxon>Lophotrochozoa</taxon>
        <taxon>Annelida</taxon>
        <taxon>Clitellata</taxon>
        <taxon>Hirudinea</taxon>
        <taxon>Rhynchobdellida</taxon>
        <taxon>Glossiphoniidae</taxon>
        <taxon>Helobdella</taxon>
    </lineage>
</organism>
<dbReference type="KEGG" id="hro:HELRODRAFT_135208"/>
<dbReference type="InterPro" id="IPR005225">
    <property type="entry name" value="Small_GTP-bd"/>
</dbReference>
<keyword evidence="2" id="KW-0547">Nucleotide-binding</keyword>
<dbReference type="FunFam" id="3.40.50.300:FF:001129">
    <property type="entry name" value="ras-related protein Rab-44 isoform X2"/>
    <property type="match status" value="1"/>
</dbReference>
<keyword evidence="3" id="KW-0342">GTP-binding</keyword>
<evidence type="ECO:0000313" key="7">
    <source>
        <dbReference type="Proteomes" id="UP000015101"/>
    </source>
</evidence>
<evidence type="ECO:0000256" key="1">
    <source>
        <dbReference type="ARBA" id="ARBA00006270"/>
    </source>
</evidence>
<proteinExistence type="inferred from homology"/>
<evidence type="ECO:0000313" key="6">
    <source>
        <dbReference type="EnsemblMetazoa" id="HelroP135208"/>
    </source>
</evidence>
<dbReference type="EMBL" id="AMQM01001468">
    <property type="status" value="NOT_ANNOTATED_CDS"/>
    <property type="molecule type" value="Genomic_DNA"/>
</dbReference>
<dbReference type="EMBL" id="KB097495">
    <property type="protein sequence ID" value="ESN96723.1"/>
    <property type="molecule type" value="Genomic_DNA"/>
</dbReference>
<dbReference type="InterPro" id="IPR027417">
    <property type="entry name" value="P-loop_NTPase"/>
</dbReference>
<dbReference type="PRINTS" id="PR00449">
    <property type="entry name" value="RASTRNSFRMNG"/>
</dbReference>
<evidence type="ECO:0000256" key="3">
    <source>
        <dbReference type="ARBA" id="ARBA00023134"/>
    </source>
</evidence>
<dbReference type="Proteomes" id="UP000015101">
    <property type="component" value="Unassembled WGS sequence"/>
</dbReference>
<name>T1EI73_HELRO</name>
<gene>
    <name evidence="6" type="primary">20196273</name>
    <name evidence="5" type="ORF">HELRODRAFT_135208</name>
</gene>
<keyword evidence="7" id="KW-1185">Reference proteome</keyword>
<dbReference type="GO" id="GO:0005525">
    <property type="term" value="F:GTP binding"/>
    <property type="evidence" value="ECO:0000318"/>
    <property type="project" value="GO_Central"/>
</dbReference>
<dbReference type="PROSITE" id="PS51420">
    <property type="entry name" value="RHO"/>
    <property type="match status" value="1"/>
</dbReference>
<evidence type="ECO:0000256" key="2">
    <source>
        <dbReference type="ARBA" id="ARBA00022741"/>
    </source>
</evidence>
<dbReference type="NCBIfam" id="TIGR00231">
    <property type="entry name" value="small_GTP"/>
    <property type="match status" value="1"/>
</dbReference>
<reference evidence="7" key="1">
    <citation type="submission" date="2012-12" db="EMBL/GenBank/DDBJ databases">
        <authorList>
            <person name="Hellsten U."/>
            <person name="Grimwood J."/>
            <person name="Chapman J.A."/>
            <person name="Shapiro H."/>
            <person name="Aerts A."/>
            <person name="Otillar R.P."/>
            <person name="Terry A.Y."/>
            <person name="Boore J.L."/>
            <person name="Simakov O."/>
            <person name="Marletaz F."/>
            <person name="Cho S.-J."/>
            <person name="Edsinger-Gonzales E."/>
            <person name="Havlak P."/>
            <person name="Kuo D.-H."/>
            <person name="Larsson T."/>
            <person name="Lv J."/>
            <person name="Arendt D."/>
            <person name="Savage R."/>
            <person name="Osoegawa K."/>
            <person name="de Jong P."/>
            <person name="Lindberg D.R."/>
            <person name="Seaver E.C."/>
            <person name="Weisblat D.A."/>
            <person name="Putnam N.H."/>
            <person name="Grigoriev I.V."/>
            <person name="Rokhsar D.S."/>
        </authorList>
    </citation>
    <scope>NUCLEOTIDE SEQUENCE</scope>
</reference>
<dbReference type="RefSeq" id="XP_009025841.1">
    <property type="nucleotide sequence ID" value="XM_009027593.1"/>
</dbReference>